<dbReference type="PANTHER" id="PTHR42879">
    <property type="entry name" value="3-OXOACYL-(ACYL-CARRIER-PROTEIN) REDUCTASE"/>
    <property type="match status" value="1"/>
</dbReference>
<dbReference type="Pfam" id="PF00106">
    <property type="entry name" value="adh_short"/>
    <property type="match status" value="1"/>
</dbReference>
<dbReference type="SMART" id="SM00822">
    <property type="entry name" value="PKS_KR"/>
    <property type="match status" value="1"/>
</dbReference>
<dbReference type="EMBL" id="SMOD01000031">
    <property type="protein sequence ID" value="TDG04138.1"/>
    <property type="molecule type" value="Genomic_DNA"/>
</dbReference>
<evidence type="ECO:0000313" key="5">
    <source>
        <dbReference type="EMBL" id="TDG04138.1"/>
    </source>
</evidence>
<dbReference type="RefSeq" id="WP_133187080.1">
    <property type="nucleotide sequence ID" value="NZ_SMOD01000031.1"/>
</dbReference>
<dbReference type="AlphaFoldDB" id="A0A4R5L5R8"/>
<reference evidence="5 6" key="1">
    <citation type="submission" date="2019-03" db="EMBL/GenBank/DDBJ databases">
        <title>Paraburkholderia sp. isolated from native Mimosa gymnas in Guartela State Park, Brazil.</title>
        <authorList>
            <person name="Paulitsch F."/>
            <person name="Hungria M."/>
            <person name="Delamuta J.R.M."/>
            <person name="Ribeiro R.A."/>
            <person name="Dall'Agnol R."/>
            <person name="Silva J.S.B."/>
        </authorList>
    </citation>
    <scope>NUCLEOTIDE SEQUENCE [LARGE SCALE GENOMIC DNA]</scope>
    <source>
        <strain evidence="5 6">CNPSo 3008</strain>
    </source>
</reference>
<comment type="similarity">
    <text evidence="1 3">Belongs to the short-chain dehydrogenases/reductases (SDR) family.</text>
</comment>
<dbReference type="InterPro" id="IPR002347">
    <property type="entry name" value="SDR_fam"/>
</dbReference>
<name>A0A4R5L5R8_9BURK</name>
<accession>A0A4R5L5R8</accession>
<evidence type="ECO:0000256" key="3">
    <source>
        <dbReference type="RuleBase" id="RU000363"/>
    </source>
</evidence>
<dbReference type="PRINTS" id="PR00080">
    <property type="entry name" value="SDRFAMILY"/>
</dbReference>
<sequence length="248" mass="25426">MSALLPDLNHRVALVTGGSRGIGRAIAVALASAGAAVGVNYRQRADEADQVVAQIESAGGRAFAVRADVSVASEVTSMIGEIERRLGAVDVLVNNAGTGTFSDIETLTEVEFDHTLAVNLKSAFLCTQAVLPGMRARRWGHIVNLSSVAARGAGAVGVHYNASKAGLEGLTRGYASRVAREGVTVNAVAPGPIDTEMAAPLKAANIAERLPVGRLGEAEEVAQVVLMVVGNGFVTGQTIAVNGGISFI</sequence>
<dbReference type="SUPFAM" id="SSF51735">
    <property type="entry name" value="NAD(P)-binding Rossmann-fold domains"/>
    <property type="match status" value="1"/>
</dbReference>
<dbReference type="Gene3D" id="3.40.50.720">
    <property type="entry name" value="NAD(P)-binding Rossmann-like Domain"/>
    <property type="match status" value="1"/>
</dbReference>
<dbReference type="InterPro" id="IPR020904">
    <property type="entry name" value="Sc_DH/Rdtase_CS"/>
</dbReference>
<gene>
    <name evidence="5" type="ORF">E1N52_31075</name>
</gene>
<dbReference type="InterPro" id="IPR036291">
    <property type="entry name" value="NAD(P)-bd_dom_sf"/>
</dbReference>
<evidence type="ECO:0000256" key="1">
    <source>
        <dbReference type="ARBA" id="ARBA00006484"/>
    </source>
</evidence>
<evidence type="ECO:0000313" key="6">
    <source>
        <dbReference type="Proteomes" id="UP000295606"/>
    </source>
</evidence>
<dbReference type="PANTHER" id="PTHR42879:SF2">
    <property type="entry name" value="3-OXOACYL-[ACYL-CARRIER-PROTEIN] REDUCTASE FABG"/>
    <property type="match status" value="1"/>
</dbReference>
<evidence type="ECO:0000259" key="4">
    <source>
        <dbReference type="SMART" id="SM00822"/>
    </source>
</evidence>
<dbReference type="OrthoDB" id="9803333at2"/>
<dbReference type="PROSITE" id="PS00061">
    <property type="entry name" value="ADH_SHORT"/>
    <property type="match status" value="1"/>
</dbReference>
<proteinExistence type="inferred from homology"/>
<dbReference type="InterPro" id="IPR057326">
    <property type="entry name" value="KR_dom"/>
</dbReference>
<evidence type="ECO:0000256" key="2">
    <source>
        <dbReference type="ARBA" id="ARBA00023002"/>
    </source>
</evidence>
<dbReference type="PRINTS" id="PR00081">
    <property type="entry name" value="GDHRDH"/>
</dbReference>
<dbReference type="InterPro" id="IPR050259">
    <property type="entry name" value="SDR"/>
</dbReference>
<protein>
    <submittedName>
        <fullName evidence="5">SDR family NAD(P)-dependent oxidoreductase</fullName>
    </submittedName>
</protein>
<keyword evidence="2" id="KW-0560">Oxidoreductase</keyword>
<comment type="caution">
    <text evidence="5">The sequence shown here is derived from an EMBL/GenBank/DDBJ whole genome shotgun (WGS) entry which is preliminary data.</text>
</comment>
<dbReference type="FunFam" id="3.40.50.720:FF:000173">
    <property type="entry name" value="3-oxoacyl-[acyl-carrier protein] reductase"/>
    <property type="match status" value="1"/>
</dbReference>
<dbReference type="Proteomes" id="UP000295606">
    <property type="component" value="Unassembled WGS sequence"/>
</dbReference>
<dbReference type="GO" id="GO:0032787">
    <property type="term" value="P:monocarboxylic acid metabolic process"/>
    <property type="evidence" value="ECO:0007669"/>
    <property type="project" value="UniProtKB-ARBA"/>
</dbReference>
<feature type="domain" description="Ketoreductase" evidence="4">
    <location>
        <begin position="11"/>
        <end position="196"/>
    </location>
</feature>
<dbReference type="GO" id="GO:0016491">
    <property type="term" value="F:oxidoreductase activity"/>
    <property type="evidence" value="ECO:0007669"/>
    <property type="project" value="UniProtKB-KW"/>
</dbReference>
<organism evidence="5 6">
    <name type="scientific">Paraburkholderia guartelaensis</name>
    <dbReference type="NCBI Taxonomy" id="2546446"/>
    <lineage>
        <taxon>Bacteria</taxon>
        <taxon>Pseudomonadati</taxon>
        <taxon>Pseudomonadota</taxon>
        <taxon>Betaproteobacteria</taxon>
        <taxon>Burkholderiales</taxon>
        <taxon>Burkholderiaceae</taxon>
        <taxon>Paraburkholderia</taxon>
    </lineage>
</organism>